<dbReference type="GO" id="GO:0071949">
    <property type="term" value="F:FAD binding"/>
    <property type="evidence" value="ECO:0007669"/>
    <property type="project" value="TreeGrafter"/>
</dbReference>
<keyword evidence="13" id="KW-0521">NADP</keyword>
<dbReference type="RefSeq" id="XP_030627996.1">
    <property type="nucleotide sequence ID" value="XM_030772136.1"/>
</dbReference>
<evidence type="ECO:0000313" key="25">
    <source>
        <dbReference type="RefSeq" id="XP_030627996.1"/>
    </source>
</evidence>
<dbReference type="EC" id="1.16.1.6" evidence="6"/>
<dbReference type="GeneID" id="115810208"/>
<dbReference type="GO" id="GO:0009235">
    <property type="term" value="P:cobalamin metabolic process"/>
    <property type="evidence" value="ECO:0007669"/>
    <property type="project" value="TreeGrafter"/>
</dbReference>
<organism evidence="24 25">
    <name type="scientific">Chanos chanos</name>
    <name type="common">Milkfish</name>
    <name type="synonym">Mugil chanos</name>
    <dbReference type="NCBI Taxonomy" id="29144"/>
    <lineage>
        <taxon>Eukaryota</taxon>
        <taxon>Metazoa</taxon>
        <taxon>Chordata</taxon>
        <taxon>Craniata</taxon>
        <taxon>Vertebrata</taxon>
        <taxon>Euteleostomi</taxon>
        <taxon>Actinopterygii</taxon>
        <taxon>Neopterygii</taxon>
        <taxon>Teleostei</taxon>
        <taxon>Ostariophysi</taxon>
        <taxon>Gonorynchiformes</taxon>
        <taxon>Chanidae</taxon>
        <taxon>Chanos</taxon>
    </lineage>
</organism>
<comment type="catalytic activity">
    <reaction evidence="20">
        <text>apo-[alkylcobalamin reductase] + methylcob(III)alamin + glutathione = S-methyl glutathione + cob(I)alamin-[alkylcobalamin reductase] + H(+)</text>
        <dbReference type="Rhea" id="RHEA:63132"/>
        <dbReference type="Rhea" id="RHEA-COMP:14730"/>
        <dbReference type="Rhea" id="RHEA-COMP:14731"/>
        <dbReference type="ChEBI" id="CHEBI:15378"/>
        <dbReference type="ChEBI" id="CHEBI:28115"/>
        <dbReference type="ChEBI" id="CHEBI:57925"/>
        <dbReference type="ChEBI" id="CHEBI:60488"/>
        <dbReference type="ChEBI" id="CHEBI:83228"/>
        <dbReference type="ChEBI" id="CHEBI:141467"/>
        <dbReference type="EC" id="2.5.1.151"/>
    </reaction>
    <physiologicalReaction direction="left-to-right" evidence="20">
        <dbReference type="Rhea" id="RHEA:63133"/>
    </physiologicalReaction>
</comment>
<evidence type="ECO:0000256" key="5">
    <source>
        <dbReference type="ARBA" id="ARBA00012308"/>
    </source>
</evidence>
<evidence type="ECO:0000256" key="20">
    <source>
        <dbReference type="ARBA" id="ARBA00047294"/>
    </source>
</evidence>
<keyword evidence="14" id="KW-0560">Oxidoreductase</keyword>
<evidence type="ECO:0000256" key="8">
    <source>
        <dbReference type="ARBA" id="ARBA00022490"/>
    </source>
</evidence>
<evidence type="ECO:0000256" key="17">
    <source>
        <dbReference type="ARBA" id="ARBA00031313"/>
    </source>
</evidence>
<evidence type="ECO:0000256" key="10">
    <source>
        <dbReference type="ARBA" id="ARBA00022630"/>
    </source>
</evidence>
<dbReference type="AlphaFoldDB" id="A0A6J2V9X4"/>
<keyword evidence="12" id="KW-0274">FAD</keyword>
<dbReference type="CDD" id="cd12959">
    <property type="entry name" value="MMACHC-like"/>
    <property type="match status" value="1"/>
</dbReference>
<accession>A0A6J2V9X4</accession>
<evidence type="ECO:0000256" key="12">
    <source>
        <dbReference type="ARBA" id="ARBA00022827"/>
    </source>
</evidence>
<evidence type="ECO:0000256" key="7">
    <source>
        <dbReference type="ARBA" id="ARBA00014027"/>
    </source>
</evidence>
<proteinExistence type="inferred from homology"/>
<dbReference type="PANTHER" id="PTHR31457">
    <property type="entry name" value="METHYLMALONIC ACIDURIA AND HOMOCYSTINURIA TYPE C PROTEIN"/>
    <property type="match status" value="1"/>
</dbReference>
<evidence type="ECO:0000256" key="18">
    <source>
        <dbReference type="ARBA" id="ARBA00031815"/>
    </source>
</evidence>
<evidence type="ECO:0000256" key="16">
    <source>
        <dbReference type="ARBA" id="ARBA00031056"/>
    </source>
</evidence>
<evidence type="ECO:0000256" key="23">
    <source>
        <dbReference type="ARBA" id="ARBA00049505"/>
    </source>
</evidence>
<keyword evidence="15" id="KW-0170">Cobalt</keyword>
<evidence type="ECO:0000256" key="11">
    <source>
        <dbReference type="ARBA" id="ARBA00022643"/>
    </source>
</evidence>
<keyword evidence="9" id="KW-0846">Cobalamin</keyword>
<evidence type="ECO:0000256" key="3">
    <source>
        <dbReference type="ARBA" id="ARBA00004496"/>
    </source>
</evidence>
<evidence type="ECO:0000256" key="9">
    <source>
        <dbReference type="ARBA" id="ARBA00022628"/>
    </source>
</evidence>
<comment type="cofactor">
    <cofactor evidence="2">
        <name>FAD</name>
        <dbReference type="ChEBI" id="CHEBI:57692"/>
    </cofactor>
</comment>
<dbReference type="InterPro" id="IPR032037">
    <property type="entry name" value="MMACHC"/>
</dbReference>
<comment type="catalytic activity">
    <reaction evidence="23">
        <text>apo-[alkylcobalamin reductase] + an R-cob(III)alamin + glutathione = cob(I)alamin-[alkylcobalamin reductase] + an S-substituted glutathione + H(+)</text>
        <dbReference type="Rhea" id="RHEA:40719"/>
        <dbReference type="Rhea" id="RHEA-COMP:14730"/>
        <dbReference type="Rhea" id="RHEA-COMP:14731"/>
        <dbReference type="ChEBI" id="CHEBI:15378"/>
        <dbReference type="ChEBI" id="CHEBI:57925"/>
        <dbReference type="ChEBI" id="CHEBI:60488"/>
        <dbReference type="ChEBI" id="CHEBI:83228"/>
        <dbReference type="ChEBI" id="CHEBI:90779"/>
        <dbReference type="ChEBI" id="CHEBI:140785"/>
        <dbReference type="EC" id="2.5.1.151"/>
    </reaction>
    <physiologicalReaction direction="left-to-right" evidence="23">
        <dbReference type="Rhea" id="RHEA:40720"/>
    </physiologicalReaction>
</comment>
<reference evidence="25" key="1">
    <citation type="submission" date="2025-08" db="UniProtKB">
        <authorList>
            <consortium name="RefSeq"/>
        </authorList>
    </citation>
    <scope>IDENTIFICATION</scope>
</reference>
<comment type="similarity">
    <text evidence="4">Belongs to the MMACHC family.</text>
</comment>
<dbReference type="OrthoDB" id="409189at2759"/>
<keyword evidence="8" id="KW-0963">Cytoplasm</keyword>
<comment type="catalytic activity">
    <reaction evidence="22">
        <text>apo-[alkylcobalamin reductase] + adenosylcob(III)alamin + glutathione = S-adenosylglutathione + cob(I)alamin-[alkylcobalamin reductase] + H(+)</text>
        <dbReference type="Rhea" id="RHEA:63136"/>
        <dbReference type="Rhea" id="RHEA-COMP:14730"/>
        <dbReference type="Rhea" id="RHEA-COMP:14731"/>
        <dbReference type="ChEBI" id="CHEBI:15378"/>
        <dbReference type="ChEBI" id="CHEBI:18408"/>
        <dbReference type="ChEBI" id="CHEBI:57925"/>
        <dbReference type="ChEBI" id="CHEBI:60488"/>
        <dbReference type="ChEBI" id="CHEBI:83228"/>
        <dbReference type="ChEBI" id="CHEBI:146184"/>
        <dbReference type="EC" id="2.5.1.151"/>
    </reaction>
    <physiologicalReaction direction="left-to-right" evidence="22">
        <dbReference type="Rhea" id="RHEA:63137"/>
    </physiologicalReaction>
</comment>
<dbReference type="FunCoup" id="A0A6J2V9X4">
    <property type="interactions" value="648"/>
</dbReference>
<sequence length="263" mass="30238">MAIPCHTMEDIVGTLRSSLGSLGFEVYPFKVAWYNAVTSSAFHLRHPEDTLAVVILSTPSMFERLFLPFLRSRRCDLVKDPIDQCVTHTITTFISQHFPDQSVEISFDYEILPNRRPKFLAQTAAHVAGAAYYYKASDIPNPPWGDKKMFGVCVHPRLGGWFAIRALLVFRDLEAGPGLQQTPPPNCVTSREDRIDLLERFNFHWQDWNYRDIITAEERYSPQQKEYFLTPPAQREALLQKWGFLTEVQNGRETEDTIGDDSH</sequence>
<evidence type="ECO:0000256" key="21">
    <source>
        <dbReference type="ARBA" id="ARBA00047958"/>
    </source>
</evidence>
<evidence type="ECO:0000256" key="22">
    <source>
        <dbReference type="ARBA" id="ARBA00048537"/>
    </source>
</evidence>
<evidence type="ECO:0000256" key="6">
    <source>
        <dbReference type="ARBA" id="ARBA00012666"/>
    </source>
</evidence>
<evidence type="ECO:0000256" key="13">
    <source>
        <dbReference type="ARBA" id="ARBA00022857"/>
    </source>
</evidence>
<name>A0A6J2V9X4_CHACN</name>
<evidence type="ECO:0000256" key="14">
    <source>
        <dbReference type="ARBA" id="ARBA00023002"/>
    </source>
</evidence>
<comment type="catalytic activity">
    <reaction evidence="21">
        <text>2 cob(II)alamin-[cyanocobalamin reductase] + 2 hydrogen cyanide + NADP(+) = 2 cyanocob(III)alamin + 2 apo-[cyanocobalamin reductase] + NADPH + H(+)</text>
        <dbReference type="Rhea" id="RHEA:16113"/>
        <dbReference type="Rhea" id="RHEA-COMP:14717"/>
        <dbReference type="Rhea" id="RHEA-COMP:14718"/>
        <dbReference type="ChEBI" id="CHEBI:15378"/>
        <dbReference type="ChEBI" id="CHEBI:16304"/>
        <dbReference type="ChEBI" id="CHEBI:17439"/>
        <dbReference type="ChEBI" id="CHEBI:18407"/>
        <dbReference type="ChEBI" id="CHEBI:57783"/>
        <dbReference type="ChEBI" id="CHEBI:58349"/>
        <dbReference type="ChEBI" id="CHEBI:83228"/>
        <dbReference type="EC" id="1.16.1.6"/>
    </reaction>
    <physiologicalReaction direction="right-to-left" evidence="21">
        <dbReference type="Rhea" id="RHEA:16115"/>
    </physiologicalReaction>
</comment>
<dbReference type="Pfam" id="PF16690">
    <property type="entry name" value="MMACHC"/>
    <property type="match status" value="1"/>
</dbReference>
<dbReference type="Proteomes" id="UP000504632">
    <property type="component" value="Chromosome 4"/>
</dbReference>
<keyword evidence="24" id="KW-1185">Reference proteome</keyword>
<evidence type="ECO:0000256" key="15">
    <source>
        <dbReference type="ARBA" id="ARBA00023285"/>
    </source>
</evidence>
<dbReference type="EC" id="2.5.1.151" evidence="5"/>
<dbReference type="CTD" id="25974"/>
<dbReference type="GO" id="GO:0033787">
    <property type="term" value="F:cyanocobalamin reductase (cyanide-eliminating) (NADP+) activity"/>
    <property type="evidence" value="ECO:0007669"/>
    <property type="project" value="UniProtKB-EC"/>
</dbReference>
<dbReference type="InParanoid" id="A0A6J2V9X4"/>
<dbReference type="GO" id="GO:0031419">
    <property type="term" value="F:cobalamin binding"/>
    <property type="evidence" value="ECO:0007669"/>
    <property type="project" value="UniProtKB-KW"/>
</dbReference>
<keyword evidence="11" id="KW-0288">FMN</keyword>
<keyword evidence="10" id="KW-0285">Flavoprotein</keyword>
<evidence type="ECO:0000256" key="19">
    <source>
        <dbReference type="ARBA" id="ARBA00032650"/>
    </source>
</evidence>
<dbReference type="GO" id="GO:0005737">
    <property type="term" value="C:cytoplasm"/>
    <property type="evidence" value="ECO:0007669"/>
    <property type="project" value="UniProtKB-SubCell"/>
</dbReference>
<evidence type="ECO:0000313" key="24">
    <source>
        <dbReference type="Proteomes" id="UP000504632"/>
    </source>
</evidence>
<dbReference type="PANTHER" id="PTHR31457:SF2">
    <property type="entry name" value="CYANOCOBALAMIN REDUCTASE _ ALKYLCOBALAMIN DEALKYLASE"/>
    <property type="match status" value="1"/>
</dbReference>
<dbReference type="GO" id="GO:0032451">
    <property type="term" value="F:demethylase activity"/>
    <property type="evidence" value="ECO:0007669"/>
    <property type="project" value="TreeGrafter"/>
</dbReference>
<protein>
    <recommendedName>
        <fullName evidence="7">Cyanocobalamin reductase / alkylcobalamin dealkylase</fullName>
        <ecNumber evidence="6">1.16.1.6</ecNumber>
        <ecNumber evidence="5">2.5.1.151</ecNumber>
    </recommendedName>
    <alternativeName>
        <fullName evidence="19">Alkylcobalamin:glutathione S-alkyltransferase</fullName>
    </alternativeName>
    <alternativeName>
        <fullName evidence="18">CblC</fullName>
    </alternativeName>
    <alternativeName>
        <fullName evidence="17">Cyanocobalamin reductase (cyanide-eliminating)</fullName>
    </alternativeName>
    <alternativeName>
        <fullName evidence="16">Methylmalonic aciduria and homocystinuria type C protein</fullName>
    </alternativeName>
</protein>
<evidence type="ECO:0000256" key="1">
    <source>
        <dbReference type="ARBA" id="ARBA00001917"/>
    </source>
</evidence>
<comment type="cofactor">
    <cofactor evidence="1">
        <name>FMN</name>
        <dbReference type="ChEBI" id="CHEBI:58210"/>
    </cofactor>
</comment>
<evidence type="ECO:0000256" key="4">
    <source>
        <dbReference type="ARBA" id="ARBA00007762"/>
    </source>
</evidence>
<gene>
    <name evidence="25" type="primary">mmachc</name>
</gene>
<evidence type="ECO:0000256" key="2">
    <source>
        <dbReference type="ARBA" id="ARBA00001974"/>
    </source>
</evidence>
<comment type="subcellular location">
    <subcellularLocation>
        <location evidence="3">Cytoplasm</location>
    </subcellularLocation>
</comment>